<reference evidence="3 4" key="2">
    <citation type="submission" date="2020-02" db="EMBL/GenBank/DDBJ databases">
        <title>Erythrobacter dongmakensis sp. nov., isolated from a tidal mudflat.</title>
        <authorList>
            <person name="Kim I.S."/>
        </authorList>
    </citation>
    <scope>NUCLEOTIDE SEQUENCE [LARGE SCALE GENOMIC DNA]</scope>
    <source>
        <strain evidence="3 4">GH3-10</strain>
    </source>
</reference>
<feature type="signal peptide" evidence="1">
    <location>
        <begin position="1"/>
        <end position="49"/>
    </location>
</feature>
<feature type="chain" id="PRO_5032348725" evidence="1">
    <location>
        <begin position="50"/>
        <end position="603"/>
    </location>
</feature>
<dbReference type="InterPro" id="IPR011059">
    <property type="entry name" value="Metal-dep_hydrolase_composite"/>
</dbReference>
<evidence type="ECO:0000313" key="4">
    <source>
        <dbReference type="Proteomes" id="UP000461409"/>
    </source>
</evidence>
<dbReference type="Gene3D" id="3.10.310.70">
    <property type="match status" value="1"/>
</dbReference>
<dbReference type="InterPro" id="IPR033932">
    <property type="entry name" value="YtcJ-like"/>
</dbReference>
<accession>A0A844XGU2</accession>
<feature type="domain" description="Amidohydrolase 3" evidence="2">
    <location>
        <begin position="104"/>
        <end position="596"/>
    </location>
</feature>
<organism evidence="3 4">
    <name type="scientific">Aurantiacibacter rhizosphaerae</name>
    <dbReference type="NCBI Taxonomy" id="2691582"/>
    <lineage>
        <taxon>Bacteria</taxon>
        <taxon>Pseudomonadati</taxon>
        <taxon>Pseudomonadota</taxon>
        <taxon>Alphaproteobacteria</taxon>
        <taxon>Sphingomonadales</taxon>
        <taxon>Erythrobacteraceae</taxon>
        <taxon>Aurantiacibacter</taxon>
    </lineage>
</organism>
<dbReference type="Pfam" id="PF07969">
    <property type="entry name" value="Amidohydro_3"/>
    <property type="match status" value="1"/>
</dbReference>
<dbReference type="SUPFAM" id="SSF51338">
    <property type="entry name" value="Composite domain of metallo-dependent hydrolases"/>
    <property type="match status" value="1"/>
</dbReference>
<keyword evidence="1" id="KW-0732">Signal</keyword>
<dbReference type="InterPro" id="IPR032466">
    <property type="entry name" value="Metal_Hydrolase"/>
</dbReference>
<dbReference type="CDD" id="cd01300">
    <property type="entry name" value="YtcJ_like"/>
    <property type="match status" value="1"/>
</dbReference>
<evidence type="ECO:0000259" key="2">
    <source>
        <dbReference type="Pfam" id="PF07969"/>
    </source>
</evidence>
<dbReference type="EMBL" id="WUBR01000003">
    <property type="protein sequence ID" value="MWV29050.1"/>
    <property type="molecule type" value="Genomic_DNA"/>
</dbReference>
<keyword evidence="4" id="KW-1185">Reference proteome</keyword>
<name>A0A844XGU2_9SPHN</name>
<reference evidence="3 4" key="1">
    <citation type="submission" date="2019-12" db="EMBL/GenBank/DDBJ databases">
        <authorList>
            <person name="Lee S.D."/>
        </authorList>
    </citation>
    <scope>NUCLEOTIDE SEQUENCE [LARGE SCALE GENOMIC DNA]</scope>
    <source>
        <strain evidence="3 4">GH3-10</strain>
    </source>
</reference>
<comment type="caution">
    <text evidence="3">The sequence shown here is derived from an EMBL/GenBank/DDBJ whole genome shotgun (WGS) entry which is preliminary data.</text>
</comment>
<dbReference type="GO" id="GO:0016810">
    <property type="term" value="F:hydrolase activity, acting on carbon-nitrogen (but not peptide) bonds"/>
    <property type="evidence" value="ECO:0007669"/>
    <property type="project" value="InterPro"/>
</dbReference>
<dbReference type="InterPro" id="IPR013108">
    <property type="entry name" value="Amidohydro_3"/>
</dbReference>
<dbReference type="Proteomes" id="UP000461409">
    <property type="component" value="Unassembled WGS sequence"/>
</dbReference>
<evidence type="ECO:0000256" key="1">
    <source>
        <dbReference type="SAM" id="SignalP"/>
    </source>
</evidence>
<dbReference type="SUPFAM" id="SSF51556">
    <property type="entry name" value="Metallo-dependent hydrolases"/>
    <property type="match status" value="1"/>
</dbReference>
<keyword evidence="3" id="KW-0378">Hydrolase</keyword>
<proteinExistence type="predicted"/>
<dbReference type="PANTHER" id="PTHR22642:SF2">
    <property type="entry name" value="PROTEIN LONG AFTER FAR-RED 3"/>
    <property type="match status" value="1"/>
</dbReference>
<gene>
    <name evidence="3" type="ORF">GRF63_14150</name>
</gene>
<dbReference type="Gene3D" id="2.30.40.10">
    <property type="entry name" value="Urease, subunit C, domain 1"/>
    <property type="match status" value="1"/>
</dbReference>
<dbReference type="AlphaFoldDB" id="A0A844XGU2"/>
<dbReference type="Gene3D" id="3.20.20.140">
    <property type="entry name" value="Metal-dependent hydrolases"/>
    <property type="match status" value="1"/>
</dbReference>
<dbReference type="PANTHER" id="PTHR22642">
    <property type="entry name" value="IMIDAZOLONEPROPIONASE"/>
    <property type="match status" value="1"/>
</dbReference>
<sequence>MSFPLTVQNLARFCGLLSNPALPCRLQRRIGTAAALLAASGVLAGAAQASTQAPEPAPADLVFVNGTVLTPDGTAEAVAVRNGVILAVGSDEDVLSLPHDADGVVDMDGATLMPGLHDVHIHPLMGGLSLISCRFEQGSPLEVVLSTVANCASEAEPGEWIRGGQWIAAALGDTAPDRSLLDAVSPDNPVMLNDMSMHALWVNSAALEAAGITADTPDPAGGLIERDGDGNPTGVLRETATSLVERIAPPITREINAEAMRGAMNLLLSYGVTSITDAVAAPDSVQAYLDLADAGQLQMRVRGCFPWGVEAEDHALFDSYMNRRHEFDRARFRLDCAKTFLDGVPTEGHTAAMLQPYEPGPDGTVKEPARGLLILDPAELNDFTARMDAMGVTVKYHATGDWAARVAFDAIEHARLANGPGGPTHDVAHLTYVDNADLQRAVGLRATLEYSPYLWFPTPVLSDVRNAIGMERADRTWPVREGLDTGALVVAGSDWAVIPSANPWIAMETLVTRSIPGESDPQDVNGAAEAIDIAEALEIFTINGARQHGSGELVGTIEPGKIADLILIDRNPLTAPITTVHATSVLRTYIEGELVYQAQAVDK</sequence>
<evidence type="ECO:0000313" key="3">
    <source>
        <dbReference type="EMBL" id="MWV29050.1"/>
    </source>
</evidence>
<dbReference type="RefSeq" id="WP_160486677.1">
    <property type="nucleotide sequence ID" value="NZ_WUBR01000003.1"/>
</dbReference>
<protein>
    <submittedName>
        <fullName evidence="3">Amidohydrolase family protein</fullName>
    </submittedName>
</protein>